<proteinExistence type="predicted"/>
<gene>
    <name evidence="1" type="ORF">MOF03_17945</name>
</gene>
<accession>A0A9Q4HRX3</accession>
<dbReference type="RefSeq" id="WP_268522496.1">
    <property type="nucleotide sequence ID" value="NZ_JALAWA010000013.1"/>
</dbReference>
<dbReference type="Proteomes" id="UP001073053">
    <property type="component" value="Unassembled WGS sequence"/>
</dbReference>
<protein>
    <submittedName>
        <fullName evidence="1">Uncharacterized protein</fullName>
    </submittedName>
</protein>
<comment type="caution">
    <text evidence="1">The sequence shown here is derived from an EMBL/GenBank/DDBJ whole genome shotgun (WGS) entry which is preliminary data.</text>
</comment>
<organism evidence="1 2">
    <name type="scientific">Bacillus halotolerans</name>
    <dbReference type="NCBI Taxonomy" id="260554"/>
    <lineage>
        <taxon>Bacteria</taxon>
        <taxon>Bacillati</taxon>
        <taxon>Bacillota</taxon>
        <taxon>Bacilli</taxon>
        <taxon>Bacillales</taxon>
        <taxon>Bacillaceae</taxon>
        <taxon>Bacillus</taxon>
    </lineage>
</organism>
<dbReference type="AlphaFoldDB" id="A0A9Q4HRX3"/>
<evidence type="ECO:0000313" key="2">
    <source>
        <dbReference type="Proteomes" id="UP001073053"/>
    </source>
</evidence>
<sequence length="55" mass="6653">MIDKNEEIEFDDVKKFVKVMGKEFKPVRVMKIPIVYAEWLVAEVERLRRLTNNEQ</sequence>
<name>A0A9Q4HRX3_9BACI</name>
<dbReference type="EMBL" id="JALAWA010000013">
    <property type="protein sequence ID" value="MCY9186491.1"/>
    <property type="molecule type" value="Genomic_DNA"/>
</dbReference>
<reference evidence="1" key="1">
    <citation type="submission" date="2022-02" db="EMBL/GenBank/DDBJ databases">
        <title>Crop Bioprotection Bacillus Genome Sequencing.</title>
        <authorList>
            <person name="Dunlap C."/>
        </authorList>
    </citation>
    <scope>NUCLEOTIDE SEQUENCE</scope>
    <source>
        <strain evidence="1">EC49O2N-C10</strain>
    </source>
</reference>
<evidence type="ECO:0000313" key="1">
    <source>
        <dbReference type="EMBL" id="MCY9186491.1"/>
    </source>
</evidence>